<feature type="transmembrane region" description="Helical" evidence="1">
    <location>
        <begin position="109"/>
        <end position="136"/>
    </location>
</feature>
<dbReference type="RefSeq" id="WP_267949703.1">
    <property type="nucleotide sequence ID" value="NZ_CP113264.1"/>
</dbReference>
<dbReference type="EMBL" id="CP113264">
    <property type="protein sequence ID" value="WAE75934.1"/>
    <property type="molecule type" value="Genomic_DNA"/>
</dbReference>
<accession>A0ABY6YU57</accession>
<evidence type="ECO:0000259" key="2">
    <source>
        <dbReference type="Pfam" id="PF01970"/>
    </source>
</evidence>
<keyword evidence="1" id="KW-0812">Transmembrane</keyword>
<keyword evidence="4" id="KW-1185">Reference proteome</keyword>
<evidence type="ECO:0000313" key="3">
    <source>
        <dbReference type="EMBL" id="WAE75934.1"/>
    </source>
</evidence>
<dbReference type="PANTHER" id="PTHR35342:SF5">
    <property type="entry name" value="TRICARBOXYLIC TRANSPORT PROTEIN"/>
    <property type="match status" value="1"/>
</dbReference>
<dbReference type="PANTHER" id="PTHR35342">
    <property type="entry name" value="TRICARBOXYLIC TRANSPORT PROTEIN"/>
    <property type="match status" value="1"/>
</dbReference>
<gene>
    <name evidence="3" type="ORF">OUQ99_13020</name>
</gene>
<name>A0ABY6YU57_9ACTN</name>
<protein>
    <submittedName>
        <fullName evidence="3">Tripartite tricarboxylate transporter permease</fullName>
    </submittedName>
</protein>
<feature type="transmembrane region" description="Helical" evidence="1">
    <location>
        <begin position="401"/>
        <end position="433"/>
    </location>
</feature>
<feature type="transmembrane region" description="Helical" evidence="1">
    <location>
        <begin position="477"/>
        <end position="498"/>
    </location>
</feature>
<sequence length="522" mass="53875">METLGLLGGGFAAALTPENLLWALVGVVLGTAVGVLPGLGSAMAVALLLPVTFKLDPTGAFIMFTAVYYGGLFGDSTTSILMNTPGNSSAIATAIEGHKMALKGRASQALATSAIGAFIGAVVSTAVVAFFSNVIIDIALRFGPAEYFALAVFAFLATSAVVAQSMVRGLIALSIGLSLAMVGIDSQSGAARFTLGIPSLFEGVSIITVTVGLLALGEVLHVASRVHRGGSGTTELLRTTGTPWLSGRDLKRAVPAWIRGLGFGLPFGAVPAGGSEIPTFLAYGTERKLSQLRARRGKRPDEFGEGAIEGVAAPETAASATAGTAMGALLGLGLPTSATAAIMLAAFQQYGMQPGPLLFERNADLVWALLASLFIGSVMLLILNLPFAPLWAKLLLIPRRYLYAGITGFAVLGVYASSYSVIELWLLILLGLLGFMMRRYSIPVAPVLIAVILGPLAETELRRALAIGQGDVGALFSGPITIGIYTVILAAVALVAVARMRSARRSRAQAEAEAAEKTEVAG</sequence>
<dbReference type="InterPro" id="IPR002823">
    <property type="entry name" value="DUF112_TM"/>
</dbReference>
<feature type="domain" description="DUF112" evidence="2">
    <location>
        <begin position="20"/>
        <end position="448"/>
    </location>
</feature>
<keyword evidence="1" id="KW-0472">Membrane</keyword>
<evidence type="ECO:0000313" key="4">
    <source>
        <dbReference type="Proteomes" id="UP001156498"/>
    </source>
</evidence>
<feature type="transmembrane region" description="Helical" evidence="1">
    <location>
        <begin position="148"/>
        <end position="181"/>
    </location>
</feature>
<keyword evidence="1" id="KW-1133">Transmembrane helix</keyword>
<feature type="transmembrane region" description="Helical" evidence="1">
    <location>
        <begin position="193"/>
        <end position="216"/>
    </location>
</feature>
<evidence type="ECO:0000256" key="1">
    <source>
        <dbReference type="SAM" id="Phobius"/>
    </source>
</evidence>
<dbReference type="Proteomes" id="UP001156498">
    <property type="component" value="Chromosome"/>
</dbReference>
<proteinExistence type="predicted"/>
<organism evidence="3 4">
    <name type="scientific">Streptomonospora nanhaiensis</name>
    <dbReference type="NCBI Taxonomy" id="1323731"/>
    <lineage>
        <taxon>Bacteria</taxon>
        <taxon>Bacillati</taxon>
        <taxon>Actinomycetota</taxon>
        <taxon>Actinomycetes</taxon>
        <taxon>Streptosporangiales</taxon>
        <taxon>Nocardiopsidaceae</taxon>
        <taxon>Streptomonospora</taxon>
    </lineage>
</organism>
<feature type="transmembrane region" description="Helical" evidence="1">
    <location>
        <begin position="20"/>
        <end position="49"/>
    </location>
</feature>
<reference evidence="3 4" key="1">
    <citation type="journal article" date="2013" name="Int. J. Syst. Evol. Microbiol.">
        <title>Description of Streptomonospora sediminis sp. nov. and Streptomonospora nanhaiensis sp. nov., and reclassification of Nocardiopsis arabia Hozzein &amp; Goodfellow 2008 as Streptomonospora arabica comb. nov. and emended description of the genus Streptomonospora.</title>
        <authorList>
            <person name="Zhang D.F."/>
            <person name="Pan H.Q."/>
            <person name="He J."/>
            <person name="Zhang X.M."/>
            <person name="Zhang Y.G."/>
            <person name="Klenk H.P."/>
            <person name="Hu J.C."/>
            <person name="Li W.J."/>
        </authorList>
    </citation>
    <scope>NUCLEOTIDE SEQUENCE [LARGE SCALE GENOMIC DNA]</scope>
    <source>
        <strain evidence="3 4">12A09</strain>
    </source>
</reference>
<feature type="transmembrane region" description="Helical" evidence="1">
    <location>
        <begin position="367"/>
        <end position="389"/>
    </location>
</feature>
<dbReference type="Pfam" id="PF01970">
    <property type="entry name" value="TctA"/>
    <property type="match status" value="1"/>
</dbReference>
<feature type="transmembrane region" description="Helical" evidence="1">
    <location>
        <begin position="325"/>
        <end position="347"/>
    </location>
</feature>